<dbReference type="RefSeq" id="WP_054534786.1">
    <property type="nucleotide sequence ID" value="NZ_LGKP01000021.1"/>
</dbReference>
<dbReference type="Proteomes" id="UP000050277">
    <property type="component" value="Unassembled WGS sequence"/>
</dbReference>
<keyword evidence="2" id="KW-1185">Reference proteome</keyword>
<reference evidence="1 2" key="1">
    <citation type="submission" date="2015-07" db="EMBL/GenBank/DDBJ databases">
        <title>Whole genome sequence of Herpetosiphon geysericola DSM 7119.</title>
        <authorList>
            <person name="Hemp J."/>
            <person name="Ward L.M."/>
            <person name="Pace L.A."/>
            <person name="Fischer W.W."/>
        </authorList>
    </citation>
    <scope>NUCLEOTIDE SEQUENCE [LARGE SCALE GENOMIC DNA]</scope>
    <source>
        <strain evidence="1 2">DSM 7119</strain>
    </source>
</reference>
<dbReference type="EMBL" id="LGKP01000021">
    <property type="protein sequence ID" value="KPL86775.1"/>
    <property type="molecule type" value="Genomic_DNA"/>
</dbReference>
<dbReference type="OrthoDB" id="9824459at2"/>
<organism evidence="1 2">
    <name type="scientific">Herpetosiphon geysericola</name>
    <dbReference type="NCBI Taxonomy" id="70996"/>
    <lineage>
        <taxon>Bacteria</taxon>
        <taxon>Bacillati</taxon>
        <taxon>Chloroflexota</taxon>
        <taxon>Chloroflexia</taxon>
        <taxon>Herpetosiphonales</taxon>
        <taxon>Herpetosiphonaceae</taxon>
        <taxon>Herpetosiphon</taxon>
    </lineage>
</organism>
<proteinExistence type="predicted"/>
<dbReference type="AlphaFoldDB" id="A0A0P6Y9V7"/>
<accession>A0A0P6Y9V7</accession>
<comment type="caution">
    <text evidence="1">The sequence shown here is derived from an EMBL/GenBank/DDBJ whole genome shotgun (WGS) entry which is preliminary data.</text>
</comment>
<dbReference type="STRING" id="70996.SE18_12495"/>
<gene>
    <name evidence="1" type="ORF">SE18_12495</name>
</gene>
<evidence type="ECO:0000313" key="1">
    <source>
        <dbReference type="EMBL" id="KPL86775.1"/>
    </source>
</evidence>
<sequence>MRLWRKTVVRATLLFSESGVMVEAYDEFMFSETSPPLVVGKYREIAAPRGAAVFAIQFTHVITDIFQALQTFKLQYYLPQQPNSFLEDYLSGPGADADLSLRAVATGADSLNRDQKRVICTLLSKSDPQAWERSREFRQLLEK</sequence>
<evidence type="ECO:0000313" key="2">
    <source>
        <dbReference type="Proteomes" id="UP000050277"/>
    </source>
</evidence>
<name>A0A0P6Y9V7_9CHLR</name>
<protein>
    <submittedName>
        <fullName evidence="1">Uncharacterized protein</fullName>
    </submittedName>
</protein>